<keyword evidence="4 6" id="KW-0068">Autocatalytic cleavage</keyword>
<dbReference type="InterPro" id="IPR002813">
    <property type="entry name" value="Arg_biosynth_ArgJ"/>
</dbReference>
<organism evidence="7 8">
    <name type="scientific">Reinekea marina</name>
    <dbReference type="NCBI Taxonomy" id="1310421"/>
    <lineage>
        <taxon>Bacteria</taxon>
        <taxon>Pseudomonadati</taxon>
        <taxon>Pseudomonadota</taxon>
        <taxon>Gammaproteobacteria</taxon>
        <taxon>Oceanospirillales</taxon>
        <taxon>Saccharospirillaceae</taxon>
        <taxon>Reinekea</taxon>
    </lineage>
</organism>
<gene>
    <name evidence="6 7" type="primary">argJ</name>
    <name evidence="7" type="ORF">ACFOND_06315</name>
</gene>
<feature type="chain" id="PRO_5044901571" description="Arginine biosynthesis bifunctional protein ArgJ beta chain" evidence="6">
    <location>
        <begin position="191"/>
        <end position="407"/>
    </location>
</feature>
<evidence type="ECO:0000256" key="1">
    <source>
        <dbReference type="ARBA" id="ARBA00006774"/>
    </source>
</evidence>
<comment type="subcellular location">
    <subcellularLocation>
        <location evidence="6">Cytoplasm</location>
    </subcellularLocation>
</comment>
<comment type="catalytic activity">
    <reaction evidence="6">
        <text>L-glutamate + acetyl-CoA = N-acetyl-L-glutamate + CoA + H(+)</text>
        <dbReference type="Rhea" id="RHEA:24292"/>
        <dbReference type="ChEBI" id="CHEBI:15378"/>
        <dbReference type="ChEBI" id="CHEBI:29985"/>
        <dbReference type="ChEBI" id="CHEBI:44337"/>
        <dbReference type="ChEBI" id="CHEBI:57287"/>
        <dbReference type="ChEBI" id="CHEBI:57288"/>
        <dbReference type="EC" id="2.3.1.1"/>
    </reaction>
</comment>
<feature type="site" description="Cleavage; by autolysis" evidence="6">
    <location>
        <begin position="190"/>
        <end position="191"/>
    </location>
</feature>
<keyword evidence="6" id="KW-0028">Amino-acid biosynthesis</keyword>
<accession>A0ABV7WQD4</accession>
<dbReference type="Gene3D" id="3.60.70.12">
    <property type="entry name" value="L-amino peptidase D-ALA esterase/amidase"/>
    <property type="match status" value="1"/>
</dbReference>
<dbReference type="EC" id="2.3.1.1" evidence="6"/>
<dbReference type="EMBL" id="JBHRYN010000008">
    <property type="protein sequence ID" value="MFC3701252.1"/>
    <property type="molecule type" value="Genomic_DNA"/>
</dbReference>
<comment type="similarity">
    <text evidence="1 6">Belongs to the ArgJ family.</text>
</comment>
<dbReference type="EC" id="2.3.1.35" evidence="6"/>
<evidence type="ECO:0000256" key="5">
    <source>
        <dbReference type="ARBA" id="ARBA00023315"/>
    </source>
</evidence>
<feature type="binding site" evidence="6">
    <location>
        <position position="180"/>
    </location>
    <ligand>
        <name>substrate</name>
    </ligand>
</feature>
<feature type="site" description="Involved in the stabilization of negative charge on the oxyanion by the formation of the oxyanion hole" evidence="6">
    <location>
        <position position="117"/>
    </location>
</feature>
<feature type="chain" id="PRO_5044901570" description="Arginine biosynthesis bifunctional protein ArgJ alpha chain" evidence="6">
    <location>
        <begin position="1"/>
        <end position="190"/>
    </location>
</feature>
<dbReference type="RefSeq" id="WP_290282745.1">
    <property type="nucleotide sequence ID" value="NZ_JAUFQI010000001.1"/>
</dbReference>
<comment type="subunit">
    <text evidence="2 6">Heterotetramer of two alpha and two beta chains.</text>
</comment>
<comment type="function">
    <text evidence="6">Catalyzes two activities which are involved in the cyclic version of arginine biosynthesis: the synthesis of N-acetylglutamate from glutamate and acetyl-CoA as the acetyl donor, and of ornithine by transacetylation between N(2)-acetylornithine and glutamate.</text>
</comment>
<feature type="binding site" evidence="6">
    <location>
        <position position="191"/>
    </location>
    <ligand>
        <name>substrate</name>
    </ligand>
</feature>
<feature type="binding site" evidence="6">
    <location>
        <position position="402"/>
    </location>
    <ligand>
        <name>substrate</name>
    </ligand>
</feature>
<comment type="pathway">
    <text evidence="6">Amino-acid biosynthesis; L-arginine biosynthesis; L-ornithine and N-acetyl-L-glutamate from L-glutamate and N(2)-acetyl-L-ornithine (cyclic): step 1/1.</text>
</comment>
<keyword evidence="6" id="KW-0511">Multifunctional enzyme</keyword>
<feature type="binding site" evidence="6">
    <location>
        <position position="154"/>
    </location>
    <ligand>
        <name>substrate</name>
    </ligand>
</feature>
<evidence type="ECO:0000256" key="6">
    <source>
        <dbReference type="HAMAP-Rule" id="MF_01106"/>
    </source>
</evidence>
<feature type="active site" description="Nucleophile" evidence="6">
    <location>
        <position position="191"/>
    </location>
</feature>
<dbReference type="HAMAP" id="MF_01106">
    <property type="entry name" value="ArgJ"/>
    <property type="match status" value="1"/>
</dbReference>
<keyword evidence="8" id="KW-1185">Reference proteome</keyword>
<evidence type="ECO:0000256" key="3">
    <source>
        <dbReference type="ARBA" id="ARBA00022679"/>
    </source>
</evidence>
<comment type="caution">
    <text evidence="7">The sequence shown here is derived from an EMBL/GenBank/DDBJ whole genome shotgun (WGS) entry which is preliminary data.</text>
</comment>
<evidence type="ECO:0000313" key="7">
    <source>
        <dbReference type="EMBL" id="MFC3701252.1"/>
    </source>
</evidence>
<dbReference type="Pfam" id="PF01960">
    <property type="entry name" value="ArgJ"/>
    <property type="match status" value="1"/>
</dbReference>
<proteinExistence type="inferred from homology"/>
<dbReference type="CDD" id="cd02152">
    <property type="entry name" value="OAT"/>
    <property type="match status" value="1"/>
</dbReference>
<feature type="site" description="Involved in the stabilization of negative charge on the oxyanion by the formation of the oxyanion hole" evidence="6">
    <location>
        <position position="118"/>
    </location>
</feature>
<protein>
    <recommendedName>
        <fullName evidence="6">Arginine biosynthesis bifunctional protein ArgJ</fullName>
    </recommendedName>
    <domain>
        <recommendedName>
            <fullName evidence="6">Glutamate N-acetyltransferase</fullName>
            <ecNumber evidence="6">2.3.1.35</ecNumber>
        </recommendedName>
        <alternativeName>
            <fullName evidence="6">Ornithine acetyltransferase</fullName>
            <shortName evidence="6">OATase</shortName>
        </alternativeName>
        <alternativeName>
            <fullName evidence="6">Ornithine transacetylase</fullName>
        </alternativeName>
    </domain>
    <domain>
        <recommendedName>
            <fullName evidence="6">Amino-acid acetyltransferase</fullName>
            <ecNumber evidence="6">2.3.1.1</ecNumber>
        </recommendedName>
        <alternativeName>
            <fullName evidence="6">N-acetylglutamate synthase</fullName>
            <shortName evidence="6">AGSase</shortName>
        </alternativeName>
    </domain>
    <component>
        <recommendedName>
            <fullName evidence="6">Arginine biosynthesis bifunctional protein ArgJ alpha chain</fullName>
        </recommendedName>
    </component>
    <component>
        <recommendedName>
            <fullName evidence="6">Arginine biosynthesis bifunctional protein ArgJ beta chain</fullName>
        </recommendedName>
    </component>
</protein>
<sequence length="407" mass="43058">MAVGAGITDSLLPISGVSIGVACAGIKKKDHRDLVIFQLAPGSTIGAVFTQNAFCAAPVQVAKKHLASGQETRFLVVNTGNANAGTGQQGIEDAQETCSRLAGKRSVNPEQVLPFSTGVIGEYLPMASLIAGIPDALATLNSDNWTEASTGILTTDTREKGASRQFEFEDETITVTGIAKGSGMIKPNMATMLSFVATDAPISQPLLQKITAIASEQSFNRITVDSDTSTNDASVCVATGQVPVSPVESEDNPLYKYLLKTVSEVMLSLAQQIIRDGEGAHKFISVQVNSSDTPDNALKVAYAVAESPLFKTAMSASDANWGRILMAVGKSGIEGLDVDAIDVFLGDVQIVSQGQRCPEYTETAGAAAVAPDEITVRIELNRGHETETVWTTDLSYDYIKINAEYRS</sequence>
<dbReference type="GO" id="GO:0004358">
    <property type="term" value="F:L-glutamate N-acetyltransferase activity, acting on acetyl-L-ornithine as donor"/>
    <property type="evidence" value="ECO:0007669"/>
    <property type="project" value="UniProtKB-EC"/>
</dbReference>
<keyword evidence="6" id="KW-0963">Cytoplasm</keyword>
<evidence type="ECO:0000256" key="2">
    <source>
        <dbReference type="ARBA" id="ARBA00011475"/>
    </source>
</evidence>
<comment type="pathway">
    <text evidence="6">Amino-acid biosynthesis; L-arginine biosynthesis; N(2)-acetyl-L-ornithine from L-glutamate: step 1/4.</text>
</comment>
<dbReference type="InterPro" id="IPR042195">
    <property type="entry name" value="ArgJ_beta_C"/>
</dbReference>
<feature type="binding site" evidence="6">
    <location>
        <position position="407"/>
    </location>
    <ligand>
        <name>substrate</name>
    </ligand>
</feature>
<dbReference type="InterPro" id="IPR016117">
    <property type="entry name" value="ArgJ-like_dom_sf"/>
</dbReference>
<reference evidence="8" key="1">
    <citation type="journal article" date="2019" name="Int. J. Syst. Evol. Microbiol.">
        <title>The Global Catalogue of Microorganisms (GCM) 10K type strain sequencing project: providing services to taxonomists for standard genome sequencing and annotation.</title>
        <authorList>
            <consortium name="The Broad Institute Genomics Platform"/>
            <consortium name="The Broad Institute Genome Sequencing Center for Infectious Disease"/>
            <person name="Wu L."/>
            <person name="Ma J."/>
        </authorList>
    </citation>
    <scope>NUCLEOTIDE SEQUENCE [LARGE SCALE GENOMIC DNA]</scope>
    <source>
        <strain evidence="8">CECT 8288</strain>
    </source>
</reference>
<name>A0ABV7WQD4_9GAMM</name>
<comment type="catalytic activity">
    <reaction evidence="6">
        <text>N(2)-acetyl-L-ornithine + L-glutamate = N-acetyl-L-glutamate + L-ornithine</text>
        <dbReference type="Rhea" id="RHEA:15349"/>
        <dbReference type="ChEBI" id="CHEBI:29985"/>
        <dbReference type="ChEBI" id="CHEBI:44337"/>
        <dbReference type="ChEBI" id="CHEBI:46911"/>
        <dbReference type="ChEBI" id="CHEBI:57805"/>
        <dbReference type="EC" id="2.3.1.35"/>
    </reaction>
</comment>
<dbReference type="Gene3D" id="3.10.20.340">
    <property type="entry name" value="ArgJ beta chain, C-terminal domain"/>
    <property type="match status" value="1"/>
</dbReference>
<keyword evidence="5 6" id="KW-0012">Acyltransferase</keyword>
<dbReference type="NCBIfam" id="NF003802">
    <property type="entry name" value="PRK05388.1"/>
    <property type="match status" value="1"/>
</dbReference>
<dbReference type="NCBIfam" id="TIGR00120">
    <property type="entry name" value="ArgJ"/>
    <property type="match status" value="1"/>
</dbReference>
<evidence type="ECO:0000313" key="8">
    <source>
        <dbReference type="Proteomes" id="UP001595710"/>
    </source>
</evidence>
<evidence type="ECO:0000256" key="4">
    <source>
        <dbReference type="ARBA" id="ARBA00022813"/>
    </source>
</evidence>
<dbReference type="PANTHER" id="PTHR23100:SF0">
    <property type="entry name" value="ARGININE BIOSYNTHESIS BIFUNCTIONAL PROTEIN ARGJ, MITOCHONDRIAL"/>
    <property type="match status" value="1"/>
</dbReference>
<dbReference type="SUPFAM" id="SSF56266">
    <property type="entry name" value="DmpA/ArgJ-like"/>
    <property type="match status" value="1"/>
</dbReference>
<feature type="binding site" evidence="6">
    <location>
        <position position="278"/>
    </location>
    <ligand>
        <name>substrate</name>
    </ligand>
</feature>
<keyword evidence="6" id="KW-0055">Arginine biosynthesis</keyword>
<keyword evidence="3 6" id="KW-0808">Transferase</keyword>
<dbReference type="PANTHER" id="PTHR23100">
    <property type="entry name" value="ARGININE BIOSYNTHESIS BIFUNCTIONAL PROTEIN ARGJ"/>
    <property type="match status" value="1"/>
</dbReference>
<dbReference type="Proteomes" id="UP001595710">
    <property type="component" value="Unassembled WGS sequence"/>
</dbReference>